<dbReference type="GO" id="GO:0008775">
    <property type="term" value="F:acetate CoA-transferase activity"/>
    <property type="evidence" value="ECO:0007669"/>
    <property type="project" value="UniProtKB-EC"/>
</dbReference>
<evidence type="ECO:0000313" key="4">
    <source>
        <dbReference type="Proteomes" id="UP000037043"/>
    </source>
</evidence>
<dbReference type="Proteomes" id="UP000037043">
    <property type="component" value="Unassembled WGS sequence"/>
</dbReference>
<evidence type="ECO:0000256" key="1">
    <source>
        <dbReference type="ARBA" id="ARBA00005612"/>
    </source>
</evidence>
<protein>
    <submittedName>
        <fullName evidence="3">Acetate CoA-transferase subunit alpha</fullName>
        <ecNumber evidence="3">2.8.3.8</ecNumber>
    </submittedName>
</protein>
<dbReference type="Pfam" id="PF01144">
    <property type="entry name" value="CoA_trans"/>
    <property type="match status" value="1"/>
</dbReference>
<dbReference type="SMART" id="SM00882">
    <property type="entry name" value="CoA_trans"/>
    <property type="match status" value="1"/>
</dbReference>
<evidence type="ECO:0000313" key="3">
    <source>
        <dbReference type="EMBL" id="KOA18577.1"/>
    </source>
</evidence>
<gene>
    <name evidence="3" type="primary">atoD_4</name>
    <name evidence="3" type="ORF">CLHOM_30410</name>
</gene>
<dbReference type="EC" id="2.8.3.8" evidence="3"/>
<keyword evidence="4" id="KW-1185">Reference proteome</keyword>
<dbReference type="Gene3D" id="3.40.1080.10">
    <property type="entry name" value="Glutaconate Coenzyme A-transferase"/>
    <property type="match status" value="1"/>
</dbReference>
<dbReference type="NCBIfam" id="TIGR02429">
    <property type="entry name" value="pcaI_scoA_fam"/>
    <property type="match status" value="1"/>
</dbReference>
<dbReference type="InterPro" id="IPR037171">
    <property type="entry name" value="NagB/RpiA_transferase-like"/>
</dbReference>
<organism evidence="3 4">
    <name type="scientific">Clostridium homopropionicum DSM 5847</name>
    <dbReference type="NCBI Taxonomy" id="1121318"/>
    <lineage>
        <taxon>Bacteria</taxon>
        <taxon>Bacillati</taxon>
        <taxon>Bacillota</taxon>
        <taxon>Clostridia</taxon>
        <taxon>Eubacteriales</taxon>
        <taxon>Clostridiaceae</taxon>
        <taxon>Clostridium</taxon>
    </lineage>
</organism>
<dbReference type="PROSITE" id="PS01273">
    <property type="entry name" value="COA_TRANSF_1"/>
    <property type="match status" value="1"/>
</dbReference>
<dbReference type="SUPFAM" id="SSF100950">
    <property type="entry name" value="NagB/RpiA/CoA transferase-like"/>
    <property type="match status" value="1"/>
</dbReference>
<dbReference type="InterPro" id="IPR004165">
    <property type="entry name" value="CoA_trans_fam_I"/>
</dbReference>
<dbReference type="PATRIC" id="fig|1121318.3.peg.3057"/>
<name>A0A0L6Z6I3_9CLOT</name>
<evidence type="ECO:0000256" key="2">
    <source>
        <dbReference type="ARBA" id="ARBA00022679"/>
    </source>
</evidence>
<comment type="similarity">
    <text evidence="1">Belongs to the 3-oxoacid CoA-transferase subunit A family.</text>
</comment>
<sequence>MEYAKDNMSIMIGGFLGVGTPETLINGLIKKGVKNLTIISNDTAFPNVGVGKLIENKIAKKLLVSHIGTNPETGRQMNSGEIEVELIPQGTLAERVRAAGAGLGGFLTPTGIGTMVQEGKEKIEIDTKEYILELPIKADIALVYGSKIDKKGNIYYDKAARNFNPLMASAADMVIAEAEEIVEVGEINPNDVMTPGIFIDAVVKGGK</sequence>
<dbReference type="PANTHER" id="PTHR13707:SF60">
    <property type="entry name" value="ACETATE COA-TRANSFERASE SUBUNIT ALPHA"/>
    <property type="match status" value="1"/>
</dbReference>
<dbReference type="InterPro" id="IPR004163">
    <property type="entry name" value="CoA_transf_BS"/>
</dbReference>
<dbReference type="STRING" id="36844.SAMN04488501_1011"/>
<keyword evidence="2 3" id="KW-0808">Transferase</keyword>
<comment type="caution">
    <text evidence="3">The sequence shown here is derived from an EMBL/GenBank/DDBJ whole genome shotgun (WGS) entry which is preliminary data.</text>
</comment>
<accession>A0A0L6Z6I3</accession>
<dbReference type="AlphaFoldDB" id="A0A0L6Z6I3"/>
<dbReference type="EMBL" id="LHUR01000039">
    <property type="protein sequence ID" value="KOA18577.1"/>
    <property type="molecule type" value="Genomic_DNA"/>
</dbReference>
<dbReference type="PANTHER" id="PTHR13707">
    <property type="entry name" value="KETOACID-COENZYME A TRANSFERASE"/>
    <property type="match status" value="1"/>
</dbReference>
<reference evidence="4" key="1">
    <citation type="submission" date="2015-08" db="EMBL/GenBank/DDBJ databases">
        <title>Genome sequence of the strict anaerobe Clostridium homopropionicum LuHBu1 (DSM 5847T).</title>
        <authorList>
            <person name="Poehlein A."/>
            <person name="Beck M."/>
            <person name="Schiel-Bengelsdorf B."/>
            <person name="Bengelsdorf F.R."/>
            <person name="Daniel R."/>
            <person name="Duerre P."/>
        </authorList>
    </citation>
    <scope>NUCLEOTIDE SEQUENCE [LARGE SCALE GENOMIC DNA]</scope>
    <source>
        <strain evidence="4">DSM 5847</strain>
    </source>
</reference>
<proteinExistence type="inferred from homology"/>
<dbReference type="InterPro" id="IPR012792">
    <property type="entry name" value="3-oxoacid_CoA-transf_A"/>
</dbReference>